<protein>
    <submittedName>
        <fullName evidence="1">Uncharacterized protein</fullName>
    </submittedName>
</protein>
<keyword evidence="2" id="KW-1185">Reference proteome</keyword>
<dbReference type="AlphaFoldDB" id="D1YXP7"/>
<proteinExistence type="predicted"/>
<dbReference type="Proteomes" id="UP000001882">
    <property type="component" value="Chromosome"/>
</dbReference>
<reference evidence="1 2" key="1">
    <citation type="journal article" date="2007" name="Appl. Environ. Microbiol.">
        <title>Isolation of key methanogens for global methane emission from rice paddy fields: a novel isolate affiliated with the clone cluster rice cluster I.</title>
        <authorList>
            <person name="Sakai S."/>
            <person name="Imachi H."/>
            <person name="Sekiguchi Y."/>
            <person name="Ohashi A."/>
            <person name="Harada H."/>
            <person name="Kamagata Y."/>
        </authorList>
    </citation>
    <scope>NUCLEOTIDE SEQUENCE [LARGE SCALE GENOMIC DNA]</scope>
    <source>
        <strain evidence="2">DSM 17711 / JCM 13418 / NBRC 101707 / SANAE</strain>
    </source>
</reference>
<name>D1YXP7_METPS</name>
<organism evidence="1 2">
    <name type="scientific">Methanocella paludicola (strain DSM 17711 / JCM 13418 / NBRC 101707 / SANAE)</name>
    <dbReference type="NCBI Taxonomy" id="304371"/>
    <lineage>
        <taxon>Archaea</taxon>
        <taxon>Methanobacteriati</taxon>
        <taxon>Methanobacteriota</taxon>
        <taxon>Stenosarchaea group</taxon>
        <taxon>Methanomicrobia</taxon>
        <taxon>Methanocellales</taxon>
        <taxon>Methanocellaceae</taxon>
        <taxon>Methanocella</taxon>
    </lineage>
</organism>
<dbReference type="KEGG" id="mpd:MCP_1147"/>
<evidence type="ECO:0000313" key="2">
    <source>
        <dbReference type="Proteomes" id="UP000001882"/>
    </source>
</evidence>
<gene>
    <name evidence="1" type="ordered locus">MCP_1147</name>
</gene>
<evidence type="ECO:0000313" key="1">
    <source>
        <dbReference type="EMBL" id="BAI61219.1"/>
    </source>
</evidence>
<dbReference type="EMBL" id="AP011532">
    <property type="protein sequence ID" value="BAI61219.1"/>
    <property type="molecule type" value="Genomic_DNA"/>
</dbReference>
<reference evidence="2" key="3">
    <citation type="journal article" date="2011" name="PLoS ONE">
        <title>Genome sequence of a mesophilic hydrogenotrophic methanogen Methanocella paludicola, the first cultivated representative of the order Methanocellales.</title>
        <authorList>
            <person name="Sakai S."/>
            <person name="Takaki Y."/>
            <person name="Shimamura S."/>
            <person name="Sekine M."/>
            <person name="Tajima T."/>
            <person name="Kosugi H."/>
            <person name="Ichikawa N."/>
            <person name="Tasumi E."/>
            <person name="Hiraki A.T."/>
            <person name="Shimizu A."/>
            <person name="Kato Y."/>
            <person name="Nishiko R."/>
            <person name="Mori K."/>
            <person name="Fujita N."/>
            <person name="Imachi H."/>
            <person name="Takai K."/>
        </authorList>
    </citation>
    <scope>NUCLEOTIDE SEQUENCE [LARGE SCALE GENOMIC DNA]</scope>
    <source>
        <strain evidence="2">DSM 17711 / JCM 13418 / NBRC 101707 / SANAE</strain>
    </source>
</reference>
<dbReference type="InParanoid" id="D1YXP7"/>
<sequence length="457" mass="50470">MLIVLLTSTASILCTVNAQTLDVKTNNLNTDLQYSENFENIQYGECIDMSGIDPVVRDLTGTYKISDNKDGTVDIIVSFKTDDGKILKETYKNIPVIWKYHMSSDGRKIIDTIDIMDWTHAVYACIDIANSSYGLFHIAINTEHGQYSASGYIKNPLSIKYKTAENYGTIVPISQDGTIEVTKGNPVKFTTIDVGSEKVYAVPIGDLKAHNKTIIIKNKTYSESTGTISPMSVPHPTTYGIVEEAMQAYELTNHHVPTQIPTWLMNAGVDYAFYRNQPDRATVISDIDYYTRLNRYDDSKSRILSVFEICCHGADGVGYTEPDRILCYWGSGLSVLYPSDVTNIFQTQHTDYINSAGGCIAFFHVCEGLWDNKDANGNYLNPDSPEMGHAWVDYGASAYMSFTGDVNIAIDTFENTLWNSICSSNTVGTAWNAAYAAQNPGCSGGIWGNSGATLFTI</sequence>
<dbReference type="eggNOG" id="arCOG10173">
    <property type="taxonomic scope" value="Archaea"/>
</dbReference>
<accession>D1YXP7</accession>
<dbReference type="STRING" id="304371.MCP_1147"/>
<reference evidence="1 2" key="2">
    <citation type="journal article" date="2008" name="Int. J. Syst. Evol. Microbiol.">
        <title>Methanocella paludicola gen. nov., sp. nov., a methane-producing archaeon, the first isolate of the lineage 'Rice Cluster I', and proposal of the new archaeal order Methanocellales ord. nov.</title>
        <authorList>
            <person name="Sakai S."/>
            <person name="Imachi H."/>
            <person name="Hanada S."/>
            <person name="Ohashi A."/>
            <person name="Harada H."/>
            <person name="Kamagata Y."/>
        </authorList>
    </citation>
    <scope>NUCLEOTIDE SEQUENCE [LARGE SCALE GENOMIC DNA]</scope>
    <source>
        <strain evidence="2">DSM 17711 / JCM 13418 / NBRC 101707 / SANAE</strain>
    </source>
</reference>